<dbReference type="AlphaFoldDB" id="A0A6J4HYY8"/>
<dbReference type="InterPro" id="IPR053146">
    <property type="entry name" value="QDO-like"/>
</dbReference>
<protein>
    <recommendedName>
        <fullName evidence="1">Cupin type-2 domain-containing protein</fullName>
    </recommendedName>
</protein>
<evidence type="ECO:0000259" key="1">
    <source>
        <dbReference type="Pfam" id="PF07883"/>
    </source>
</evidence>
<dbReference type="CDD" id="cd02215">
    <property type="entry name" value="cupin_QDO_N_C"/>
    <property type="match status" value="1"/>
</dbReference>
<dbReference type="PANTHER" id="PTHR36440">
    <property type="entry name" value="PUTATIVE (AFU_ORTHOLOGUE AFUA_8G07350)-RELATED"/>
    <property type="match status" value="1"/>
</dbReference>
<dbReference type="SUPFAM" id="SSF51182">
    <property type="entry name" value="RmlC-like cupins"/>
    <property type="match status" value="1"/>
</dbReference>
<proteinExistence type="predicted"/>
<name>A0A6J4HYY8_9CHLR</name>
<reference evidence="2" key="1">
    <citation type="submission" date="2020-02" db="EMBL/GenBank/DDBJ databases">
        <authorList>
            <person name="Meier V. D."/>
        </authorList>
    </citation>
    <scope>NUCLEOTIDE SEQUENCE</scope>
    <source>
        <strain evidence="2">AVDCRST_MAG93</strain>
    </source>
</reference>
<dbReference type="PANTHER" id="PTHR36440:SF1">
    <property type="entry name" value="PUTATIVE (AFU_ORTHOLOGUE AFUA_8G07350)-RELATED"/>
    <property type="match status" value="1"/>
</dbReference>
<dbReference type="InterPro" id="IPR014710">
    <property type="entry name" value="RmlC-like_jellyroll"/>
</dbReference>
<sequence>MPEGAKPLQASGGEHTMAPVSEHYALADDEAEAIWFIGTLATIKASAATTGGALTVVEFAHAPGFATPRHVHHDADEAFYILEGAMRGYCGDQPWRATAGSFVWLPRGVPHGYAVDGDEPLRSLAILMPGGFDRFVTEVGEPARERTLPPPSPPDVDKLLAAAARDGQEILGPPGA</sequence>
<dbReference type="Gene3D" id="2.60.120.10">
    <property type="entry name" value="Jelly Rolls"/>
    <property type="match status" value="1"/>
</dbReference>
<dbReference type="InterPro" id="IPR013096">
    <property type="entry name" value="Cupin_2"/>
</dbReference>
<feature type="domain" description="Cupin type-2" evidence="1">
    <location>
        <begin position="62"/>
        <end position="126"/>
    </location>
</feature>
<gene>
    <name evidence="2" type="ORF">AVDCRST_MAG93-1191</name>
</gene>
<dbReference type="Pfam" id="PF07883">
    <property type="entry name" value="Cupin_2"/>
    <property type="match status" value="1"/>
</dbReference>
<dbReference type="EMBL" id="CADCTR010000402">
    <property type="protein sequence ID" value="CAA9238094.1"/>
    <property type="molecule type" value="Genomic_DNA"/>
</dbReference>
<evidence type="ECO:0000313" key="2">
    <source>
        <dbReference type="EMBL" id="CAA9238094.1"/>
    </source>
</evidence>
<dbReference type="InterPro" id="IPR011051">
    <property type="entry name" value="RmlC_Cupin_sf"/>
</dbReference>
<accession>A0A6J4HYY8</accession>
<organism evidence="2">
    <name type="scientific">uncultured Chloroflexia bacterium</name>
    <dbReference type="NCBI Taxonomy" id="1672391"/>
    <lineage>
        <taxon>Bacteria</taxon>
        <taxon>Bacillati</taxon>
        <taxon>Chloroflexota</taxon>
        <taxon>Chloroflexia</taxon>
        <taxon>environmental samples</taxon>
    </lineage>
</organism>